<sequence>MVLLIVIVIVFVILFRCPRGHLSEQLRYYGPHPPPKDEPKSRFYAHSLAEFTPSVGDPVSRIRTREPDWLGVTPLLDLEATLHQGPL</sequence>
<proteinExistence type="predicted"/>
<comment type="caution">
    <text evidence="2">The sequence shown here is derived from an EMBL/GenBank/DDBJ whole genome shotgun (WGS) entry which is preliminary data.</text>
</comment>
<feature type="signal peptide" evidence="1">
    <location>
        <begin position="1"/>
        <end position="20"/>
    </location>
</feature>
<evidence type="ECO:0000256" key="1">
    <source>
        <dbReference type="SAM" id="SignalP"/>
    </source>
</evidence>
<feature type="chain" id="PRO_5043012050" evidence="1">
    <location>
        <begin position="21"/>
        <end position="87"/>
    </location>
</feature>
<organism evidence="2 3">
    <name type="scientific">Crotalaria pallida</name>
    <name type="common">Smooth rattlebox</name>
    <name type="synonym">Crotalaria striata</name>
    <dbReference type="NCBI Taxonomy" id="3830"/>
    <lineage>
        <taxon>Eukaryota</taxon>
        <taxon>Viridiplantae</taxon>
        <taxon>Streptophyta</taxon>
        <taxon>Embryophyta</taxon>
        <taxon>Tracheophyta</taxon>
        <taxon>Spermatophyta</taxon>
        <taxon>Magnoliopsida</taxon>
        <taxon>eudicotyledons</taxon>
        <taxon>Gunneridae</taxon>
        <taxon>Pentapetalae</taxon>
        <taxon>rosids</taxon>
        <taxon>fabids</taxon>
        <taxon>Fabales</taxon>
        <taxon>Fabaceae</taxon>
        <taxon>Papilionoideae</taxon>
        <taxon>50 kb inversion clade</taxon>
        <taxon>genistoids sensu lato</taxon>
        <taxon>core genistoids</taxon>
        <taxon>Crotalarieae</taxon>
        <taxon>Crotalaria</taxon>
    </lineage>
</organism>
<keyword evidence="3" id="KW-1185">Reference proteome</keyword>
<dbReference type="EMBL" id="JAYWIO010000006">
    <property type="protein sequence ID" value="KAK7255259.1"/>
    <property type="molecule type" value="Genomic_DNA"/>
</dbReference>
<evidence type="ECO:0000313" key="2">
    <source>
        <dbReference type="EMBL" id="KAK7255259.1"/>
    </source>
</evidence>
<name>A0AAN9EE21_CROPI</name>
<keyword evidence="1" id="KW-0732">Signal</keyword>
<protein>
    <submittedName>
        <fullName evidence="2">Uncharacterized protein</fullName>
    </submittedName>
</protein>
<gene>
    <name evidence="2" type="ORF">RIF29_28666</name>
</gene>
<dbReference type="Proteomes" id="UP001372338">
    <property type="component" value="Unassembled WGS sequence"/>
</dbReference>
<evidence type="ECO:0000313" key="3">
    <source>
        <dbReference type="Proteomes" id="UP001372338"/>
    </source>
</evidence>
<reference evidence="2 3" key="1">
    <citation type="submission" date="2024-01" db="EMBL/GenBank/DDBJ databases">
        <title>The genomes of 5 underutilized Papilionoideae crops provide insights into root nodulation and disease resistanc.</title>
        <authorList>
            <person name="Yuan L."/>
        </authorList>
    </citation>
    <scope>NUCLEOTIDE SEQUENCE [LARGE SCALE GENOMIC DNA]</scope>
    <source>
        <strain evidence="2">ZHUSHIDOU_FW_LH</strain>
        <tissue evidence="2">Leaf</tissue>
    </source>
</reference>
<accession>A0AAN9EE21</accession>
<dbReference type="AlphaFoldDB" id="A0AAN9EE21"/>